<evidence type="ECO:0000313" key="9">
    <source>
        <dbReference type="Proteomes" id="UP001207830"/>
    </source>
</evidence>
<keyword evidence="9" id="KW-1185">Reference proteome</keyword>
<reference evidence="8 9" key="1">
    <citation type="submission" date="2022-07" db="EMBL/GenBank/DDBJ databases">
        <title>Characterization of plant growth promoting rhizobacteria (PGPR) for use as bioinoculants in agriculture.</title>
        <authorList>
            <person name="Hassen A.I."/>
            <person name="Pierneef R."/>
        </authorList>
    </citation>
    <scope>NUCLEOTIDE SEQUENCE [LARGE SCALE GENOMIC DNA]</scope>
    <source>
        <strain evidence="8 9">SARCC-3054</strain>
    </source>
</reference>
<comment type="caution">
    <text evidence="8">The sequence shown here is derived from an EMBL/GenBank/DDBJ whole genome shotgun (WGS) entry which is preliminary data.</text>
</comment>
<dbReference type="EMBL" id="JANIGP010000001">
    <property type="protein sequence ID" value="MCY0107030.1"/>
    <property type="molecule type" value="Genomic_DNA"/>
</dbReference>
<dbReference type="InterPro" id="IPR051406">
    <property type="entry name" value="PLD_domain"/>
</dbReference>
<dbReference type="InterPro" id="IPR025202">
    <property type="entry name" value="PLD-like_dom"/>
</dbReference>
<evidence type="ECO:0000256" key="6">
    <source>
        <dbReference type="ARBA" id="ARBA00023098"/>
    </source>
</evidence>
<dbReference type="SUPFAM" id="SSF56024">
    <property type="entry name" value="Phospholipase D/nuclease"/>
    <property type="match status" value="2"/>
</dbReference>
<dbReference type="PANTHER" id="PTHR43856:SF1">
    <property type="entry name" value="MITOCHONDRIAL CARDIOLIPIN HYDROLASE"/>
    <property type="match status" value="1"/>
</dbReference>
<dbReference type="CDD" id="cd09173">
    <property type="entry name" value="PLDc_Nuc_like_unchar1_2"/>
    <property type="match status" value="1"/>
</dbReference>
<proteinExistence type="inferred from homology"/>
<dbReference type="CDD" id="cd09172">
    <property type="entry name" value="PLDc_Nuc_like_unchar1_1"/>
    <property type="match status" value="1"/>
</dbReference>
<keyword evidence="6" id="KW-0443">Lipid metabolism</keyword>
<dbReference type="PANTHER" id="PTHR43856">
    <property type="entry name" value="CARDIOLIPIN HYDROLASE"/>
    <property type="match status" value="1"/>
</dbReference>
<evidence type="ECO:0000256" key="4">
    <source>
        <dbReference type="ARBA" id="ARBA00022801"/>
    </source>
</evidence>
<comment type="similarity">
    <text evidence="2">Belongs to the phospholipase D family.</text>
</comment>
<dbReference type="Proteomes" id="UP001207830">
    <property type="component" value="Unassembled WGS sequence"/>
</dbReference>
<feature type="domain" description="Phospholipase D-like" evidence="7">
    <location>
        <begin position="192"/>
        <end position="319"/>
    </location>
</feature>
<keyword evidence="4" id="KW-0378">Hydrolase</keyword>
<keyword evidence="5" id="KW-0442">Lipid degradation</keyword>
<dbReference type="RefSeq" id="WP_267795093.1">
    <property type="nucleotide sequence ID" value="NZ_JANIGP010000001.1"/>
</dbReference>
<evidence type="ECO:0000259" key="7">
    <source>
        <dbReference type="Pfam" id="PF13091"/>
    </source>
</evidence>
<sequence>MRVLVANPQDDFRVKAYAGTNGVLLAMDLAEPRRKGLLGFAIEKQQGDKPWLFLFNSLTFPGKAHTFAQYHATPSDKAPLQKFRWADYAVNPGTTMHYRVHLAYGTADAPQLGEALELSITSDDGHPASQSVIFNRAVAASQAFQRKFPDLDAQISANRNLPIEAWPDAARLWLENGLLERLLGYIERAVDARWALDIAIYEYQFQAIVEAVNAAFARGVQVRVLYHARADDPDTTLNETSLAQLPASSKRGRVTHDIFHDKFIVLSRVDDAGQRQPQAVLCGSTNFTANGVYRQANVVHTLDDVTIATRYLQTFEEVWANPANVGATRTWITEHNPMDPAQPLFAGFSPRSGGADLREFVEIIGAAKKDVLFVTAFTLPEAILNALLGKPHDDILRYGLQNTASSITGFHADRTAEFAATALLNTGLEGWLKENMKGQKGNLLVHTKAVVTDFTTDAPTIISGSHNFSASASNGNDENFLIIRGDTDLADRYGLELLRFYEHYRFRYFAKKLELKQVSPLAVDDRWTNDYYVEGDLRQLSRLRFAGR</sequence>
<dbReference type="EC" id="3.1.4.4" evidence="3"/>
<accession>A0ABT3YNH6</accession>
<protein>
    <recommendedName>
        <fullName evidence="3">phospholipase D</fullName>
        <ecNumber evidence="3">3.1.4.4</ecNumber>
    </recommendedName>
</protein>
<evidence type="ECO:0000313" key="8">
    <source>
        <dbReference type="EMBL" id="MCY0107030.1"/>
    </source>
</evidence>
<gene>
    <name evidence="8" type="ORF">NQF78_01825</name>
</gene>
<evidence type="ECO:0000256" key="5">
    <source>
        <dbReference type="ARBA" id="ARBA00022963"/>
    </source>
</evidence>
<name>A0ABT3YNH6_9PSED</name>
<evidence type="ECO:0000256" key="2">
    <source>
        <dbReference type="ARBA" id="ARBA00008664"/>
    </source>
</evidence>
<evidence type="ECO:0000256" key="3">
    <source>
        <dbReference type="ARBA" id="ARBA00012027"/>
    </source>
</evidence>
<dbReference type="Pfam" id="PF13091">
    <property type="entry name" value="PLDc_2"/>
    <property type="match status" value="1"/>
</dbReference>
<comment type="catalytic activity">
    <reaction evidence="1">
        <text>a 1,2-diacyl-sn-glycero-3-phosphocholine + H2O = a 1,2-diacyl-sn-glycero-3-phosphate + choline + H(+)</text>
        <dbReference type="Rhea" id="RHEA:14445"/>
        <dbReference type="ChEBI" id="CHEBI:15354"/>
        <dbReference type="ChEBI" id="CHEBI:15377"/>
        <dbReference type="ChEBI" id="CHEBI:15378"/>
        <dbReference type="ChEBI" id="CHEBI:57643"/>
        <dbReference type="ChEBI" id="CHEBI:58608"/>
        <dbReference type="EC" id="3.1.4.4"/>
    </reaction>
</comment>
<dbReference type="Gene3D" id="3.30.870.10">
    <property type="entry name" value="Endonuclease Chain A"/>
    <property type="match status" value="2"/>
</dbReference>
<evidence type="ECO:0000256" key="1">
    <source>
        <dbReference type="ARBA" id="ARBA00000798"/>
    </source>
</evidence>
<organism evidence="8 9">
    <name type="scientific">Pseudomonas monsensis</name>
    <dbReference type="NCBI Taxonomy" id="2745509"/>
    <lineage>
        <taxon>Bacteria</taxon>
        <taxon>Pseudomonadati</taxon>
        <taxon>Pseudomonadota</taxon>
        <taxon>Gammaproteobacteria</taxon>
        <taxon>Pseudomonadales</taxon>
        <taxon>Pseudomonadaceae</taxon>
        <taxon>Pseudomonas</taxon>
    </lineage>
</organism>